<accession>A0A183UHU8</accession>
<keyword evidence="5 7" id="KW-0949">S-adenosyl-L-methionine</keyword>
<dbReference type="Gene3D" id="3.90.1420.10">
    <property type="entry name" value="Rubisco LSMT, substrate-binding domain"/>
    <property type="match status" value="1"/>
</dbReference>
<dbReference type="InterPro" id="IPR036464">
    <property type="entry name" value="Rubisco_LSMT_subst-bd_sf"/>
</dbReference>
<dbReference type="Pfam" id="PF09273">
    <property type="entry name" value="Rubis-subs-bind"/>
    <property type="match status" value="1"/>
</dbReference>
<evidence type="ECO:0000256" key="1">
    <source>
        <dbReference type="ARBA" id="ARBA00004496"/>
    </source>
</evidence>
<evidence type="ECO:0000256" key="5">
    <source>
        <dbReference type="ARBA" id="ARBA00022691"/>
    </source>
</evidence>
<comment type="catalytic activity">
    <reaction evidence="7">
        <text>L-histidyl-[protein] + S-adenosyl-L-methionine = N(tele)-methyl-L-histidyl-[protein] + S-adenosyl-L-homocysteine + H(+)</text>
        <dbReference type="Rhea" id="RHEA:19369"/>
        <dbReference type="Rhea" id="RHEA-COMP:9745"/>
        <dbReference type="Rhea" id="RHEA-COMP:11600"/>
        <dbReference type="ChEBI" id="CHEBI:15378"/>
        <dbReference type="ChEBI" id="CHEBI:16367"/>
        <dbReference type="ChEBI" id="CHEBI:29979"/>
        <dbReference type="ChEBI" id="CHEBI:57856"/>
        <dbReference type="ChEBI" id="CHEBI:59789"/>
        <dbReference type="EC" id="2.1.1.85"/>
    </reaction>
</comment>
<evidence type="ECO:0000256" key="6">
    <source>
        <dbReference type="ARBA" id="ARBA00023203"/>
    </source>
</evidence>
<dbReference type="GO" id="GO:0018064">
    <property type="term" value="F:protein-L-histidine N-tele-methyltransferase activity"/>
    <property type="evidence" value="ECO:0007669"/>
    <property type="project" value="UniProtKB-EC"/>
</dbReference>
<dbReference type="GO" id="GO:0016279">
    <property type="term" value="F:protein-lysine N-methyltransferase activity"/>
    <property type="evidence" value="ECO:0007669"/>
    <property type="project" value="TreeGrafter"/>
</dbReference>
<evidence type="ECO:0000259" key="8">
    <source>
        <dbReference type="PROSITE" id="PS50280"/>
    </source>
</evidence>
<evidence type="ECO:0000256" key="3">
    <source>
        <dbReference type="ARBA" id="ARBA00022603"/>
    </source>
</evidence>
<dbReference type="InterPro" id="IPR025785">
    <property type="entry name" value="SETD3"/>
</dbReference>
<dbReference type="GO" id="GO:0003779">
    <property type="term" value="F:actin binding"/>
    <property type="evidence" value="ECO:0007669"/>
    <property type="project" value="UniProtKB-KW"/>
</dbReference>
<evidence type="ECO:0000256" key="4">
    <source>
        <dbReference type="ARBA" id="ARBA00022679"/>
    </source>
</evidence>
<dbReference type="InterPro" id="IPR050600">
    <property type="entry name" value="SETD3_SETD6_MTase"/>
</dbReference>
<gene>
    <name evidence="9" type="ORF">TCNE_LOCUS8068</name>
</gene>
<dbReference type="WBParaSite" id="TCNE_0000806801-mRNA-1">
    <property type="protein sequence ID" value="TCNE_0000806801-mRNA-1"/>
    <property type="gene ID" value="TCNE_0000806801"/>
</dbReference>
<evidence type="ECO:0000313" key="11">
    <source>
        <dbReference type="WBParaSite" id="TCNE_0000806801-mRNA-1"/>
    </source>
</evidence>
<dbReference type="PANTHER" id="PTHR13271:SF47">
    <property type="entry name" value="ACTIN-HISTIDINE N-METHYLTRANSFERASE"/>
    <property type="match status" value="1"/>
</dbReference>
<comment type="similarity">
    <text evidence="7">Belongs to the class V-like SAM-binding methyltransferase superfamily. SETD3 actin-histidine methyltransferase family.</text>
</comment>
<comment type="subcellular location">
    <subcellularLocation>
        <location evidence="1">Cytoplasm</location>
    </subcellularLocation>
</comment>
<keyword evidence="6" id="KW-0009">Actin-binding</keyword>
<reference evidence="9 10" key="2">
    <citation type="submission" date="2018-11" db="EMBL/GenBank/DDBJ databases">
        <authorList>
            <consortium name="Pathogen Informatics"/>
        </authorList>
    </citation>
    <scope>NUCLEOTIDE SEQUENCE [LARGE SCALE GENOMIC DNA]</scope>
</reference>
<dbReference type="EMBL" id="UYWY01019817">
    <property type="protein sequence ID" value="VDM39389.1"/>
    <property type="molecule type" value="Genomic_DNA"/>
</dbReference>
<evidence type="ECO:0000313" key="10">
    <source>
        <dbReference type="Proteomes" id="UP000050794"/>
    </source>
</evidence>
<reference evidence="11" key="1">
    <citation type="submission" date="2016-06" db="UniProtKB">
        <authorList>
            <consortium name="WormBaseParasite"/>
        </authorList>
    </citation>
    <scope>IDENTIFICATION</scope>
</reference>
<proteinExistence type="inferred from homology"/>
<feature type="domain" description="SET" evidence="8">
    <location>
        <begin position="95"/>
        <end position="309"/>
    </location>
</feature>
<dbReference type="AlphaFoldDB" id="A0A183UHU8"/>
<evidence type="ECO:0000256" key="2">
    <source>
        <dbReference type="ARBA" id="ARBA00022490"/>
    </source>
</evidence>
<protein>
    <recommendedName>
        <fullName evidence="7">protein-histidine N-methyltransferase</fullName>
        <ecNumber evidence="7">2.1.1.85</ecNumber>
    </recommendedName>
</protein>
<keyword evidence="2" id="KW-0963">Cytoplasm</keyword>
<keyword evidence="4 7" id="KW-0808">Transferase</keyword>
<keyword evidence="10" id="KW-1185">Reference proteome</keyword>
<dbReference type="SUPFAM" id="SSF81822">
    <property type="entry name" value="RuBisCo LSMT C-terminal, substrate-binding domain"/>
    <property type="match status" value="1"/>
</dbReference>
<dbReference type="GO" id="GO:0005737">
    <property type="term" value="C:cytoplasm"/>
    <property type="evidence" value="ECO:0007669"/>
    <property type="project" value="UniProtKB-SubCell"/>
</dbReference>
<dbReference type="SUPFAM" id="SSF82199">
    <property type="entry name" value="SET domain"/>
    <property type="match status" value="1"/>
</dbReference>
<evidence type="ECO:0000313" key="9">
    <source>
        <dbReference type="EMBL" id="VDM39389.1"/>
    </source>
</evidence>
<evidence type="ECO:0000256" key="7">
    <source>
        <dbReference type="PROSITE-ProRule" id="PRU00898"/>
    </source>
</evidence>
<dbReference type="InterPro" id="IPR001214">
    <property type="entry name" value="SET_dom"/>
</dbReference>
<dbReference type="Pfam" id="PF00856">
    <property type="entry name" value="SET"/>
    <property type="match status" value="1"/>
</dbReference>
<dbReference type="Proteomes" id="UP000050794">
    <property type="component" value="Unassembled WGS sequence"/>
</dbReference>
<dbReference type="PROSITE" id="PS51565">
    <property type="entry name" value="SAM_MT85_SETD3"/>
    <property type="match status" value="1"/>
</dbReference>
<dbReference type="InterPro" id="IPR015353">
    <property type="entry name" value="Rubisco_LSMT_subst-bd"/>
</dbReference>
<dbReference type="PROSITE" id="PS50280">
    <property type="entry name" value="SET"/>
    <property type="match status" value="1"/>
</dbReference>
<dbReference type="InterPro" id="IPR046341">
    <property type="entry name" value="SET_dom_sf"/>
</dbReference>
<dbReference type="Gene3D" id="3.90.1410.10">
    <property type="entry name" value="set domain protein methyltransferase, domain 1"/>
    <property type="match status" value="2"/>
</dbReference>
<sequence length="471" mass="53679">MVTGSGLNAESEAQLRAELLQRCNTLWEEVLSNIPSPNTADLWNEHVRVRLELDQIASLQKQLVPVDVEHCAVQNRKEAVGRFLEWANHMCIEREGITIRCSDGERGFGLEATQQLRRGTEILRVPRKAMLSWDHAHKSAMLKKCFDKDMIVRSMDNVALALMVCCQKLLPDSNWIPYFDALPQTFATPLYFSALEMRLKESMGAEPLFLNAPFVVSNFTFDLYKWAVACVTTRINLIPSRDVTGDNGQPVAVAFIFVPCLIPVLDMANHDFCSQEGPLSVHFSVDGDYACIKAAKDYAVGDEVTIFYGKRTSRQFLLHNGFVPDGENKYDAYKLKIGFPRGDKHVKARLRLMYDAGFNVESRVFIFEVNASELPVPPSLVDFARVFLAESPSCATLEQLRRTPELERKAWNFLKDRFSLLQRAYGTLEEQYELEEDVERMIHRLKRYELRILQNAEQFCLQQAASVSSCN</sequence>
<dbReference type="GO" id="GO:0032259">
    <property type="term" value="P:methylation"/>
    <property type="evidence" value="ECO:0007669"/>
    <property type="project" value="UniProtKB-KW"/>
</dbReference>
<organism evidence="10 11">
    <name type="scientific">Toxocara canis</name>
    <name type="common">Canine roundworm</name>
    <dbReference type="NCBI Taxonomy" id="6265"/>
    <lineage>
        <taxon>Eukaryota</taxon>
        <taxon>Metazoa</taxon>
        <taxon>Ecdysozoa</taxon>
        <taxon>Nematoda</taxon>
        <taxon>Chromadorea</taxon>
        <taxon>Rhabditida</taxon>
        <taxon>Spirurina</taxon>
        <taxon>Ascaridomorpha</taxon>
        <taxon>Ascaridoidea</taxon>
        <taxon>Toxocaridae</taxon>
        <taxon>Toxocara</taxon>
    </lineage>
</organism>
<keyword evidence="3 7" id="KW-0489">Methyltransferase</keyword>
<dbReference type="PANTHER" id="PTHR13271">
    <property type="entry name" value="UNCHARACTERIZED PUTATIVE METHYLTRANSFERASE"/>
    <property type="match status" value="1"/>
</dbReference>
<dbReference type="EC" id="2.1.1.85" evidence="7"/>
<name>A0A183UHU8_TOXCA</name>